<evidence type="ECO:0000313" key="12">
    <source>
        <dbReference type="EMBL" id="KAG9320319.1"/>
    </source>
</evidence>
<feature type="transmembrane region" description="Helical" evidence="11">
    <location>
        <begin position="101"/>
        <end position="120"/>
    </location>
</feature>
<evidence type="ECO:0008006" key="14">
    <source>
        <dbReference type="Google" id="ProtNLM"/>
    </source>
</evidence>
<name>A0A9P8CVY7_MORAP</name>
<evidence type="ECO:0000256" key="6">
    <source>
        <dbReference type="ARBA" id="ARBA00022946"/>
    </source>
</evidence>
<keyword evidence="4 11" id="KW-0812">Transmembrane</keyword>
<gene>
    <name evidence="12" type="ORF">KVV02_008400</name>
</gene>
<keyword evidence="9" id="KW-0496">Mitochondrion</keyword>
<dbReference type="PANTHER" id="PTHR10707:SF10">
    <property type="entry name" value="CYTOCHROME C OXIDASE SUBUNIT 4"/>
    <property type="match status" value="1"/>
</dbReference>
<evidence type="ECO:0000256" key="7">
    <source>
        <dbReference type="ARBA" id="ARBA00022989"/>
    </source>
</evidence>
<organism evidence="12 13">
    <name type="scientific">Mortierella alpina</name>
    <name type="common">Oleaginous fungus</name>
    <name type="synonym">Mortierella renispora</name>
    <dbReference type="NCBI Taxonomy" id="64518"/>
    <lineage>
        <taxon>Eukaryota</taxon>
        <taxon>Fungi</taxon>
        <taxon>Fungi incertae sedis</taxon>
        <taxon>Mucoromycota</taxon>
        <taxon>Mortierellomycotina</taxon>
        <taxon>Mortierellomycetes</taxon>
        <taxon>Mortierellales</taxon>
        <taxon>Mortierellaceae</taxon>
        <taxon>Mortierella</taxon>
    </lineage>
</organism>
<keyword evidence="10 11" id="KW-0472">Membrane</keyword>
<dbReference type="SUPFAM" id="SSF81406">
    <property type="entry name" value="Mitochondrial cytochrome c oxidase subunit IV"/>
    <property type="match status" value="1"/>
</dbReference>
<evidence type="ECO:0000256" key="1">
    <source>
        <dbReference type="ARBA" id="ARBA00004434"/>
    </source>
</evidence>
<dbReference type="GO" id="GO:0006123">
    <property type="term" value="P:mitochondrial electron transport, cytochrome c to oxygen"/>
    <property type="evidence" value="ECO:0007669"/>
    <property type="project" value="InterPro"/>
</dbReference>
<reference evidence="12" key="1">
    <citation type="submission" date="2021-07" db="EMBL/GenBank/DDBJ databases">
        <title>Draft genome of Mortierella alpina, strain LL118, isolated from an aspen leaf litter sample.</title>
        <authorList>
            <person name="Yang S."/>
            <person name="Vinatzer B.A."/>
        </authorList>
    </citation>
    <scope>NUCLEOTIDE SEQUENCE</scope>
    <source>
        <strain evidence="12">LL118</strain>
    </source>
</reference>
<accession>A0A9P8CVY7</accession>
<evidence type="ECO:0000256" key="2">
    <source>
        <dbReference type="ARBA" id="ARBA00004673"/>
    </source>
</evidence>
<keyword evidence="8" id="KW-0560">Oxidoreductase</keyword>
<keyword evidence="5" id="KW-0999">Mitochondrion inner membrane</keyword>
<dbReference type="PANTHER" id="PTHR10707">
    <property type="entry name" value="CYTOCHROME C OXIDASE SUBUNIT IV"/>
    <property type="match status" value="1"/>
</dbReference>
<dbReference type="Proteomes" id="UP000717515">
    <property type="component" value="Unassembled WGS sequence"/>
</dbReference>
<dbReference type="AlphaFoldDB" id="A0A9P8CVY7"/>
<comment type="pathway">
    <text evidence="2">Energy metabolism; oxidative phosphorylation.</text>
</comment>
<dbReference type="GO" id="GO:0005743">
    <property type="term" value="C:mitochondrial inner membrane"/>
    <property type="evidence" value="ECO:0007669"/>
    <property type="project" value="UniProtKB-SubCell"/>
</dbReference>
<dbReference type="CDD" id="cd00922">
    <property type="entry name" value="Cyt_c_Oxidase_IV"/>
    <property type="match status" value="1"/>
</dbReference>
<dbReference type="FunFam" id="1.10.442.10:FF:000002">
    <property type="entry name" value="Cytochrome c oxidase subunit V"/>
    <property type="match status" value="1"/>
</dbReference>
<keyword evidence="7 11" id="KW-1133">Transmembrane helix</keyword>
<evidence type="ECO:0000256" key="11">
    <source>
        <dbReference type="SAM" id="Phobius"/>
    </source>
</evidence>
<evidence type="ECO:0000256" key="8">
    <source>
        <dbReference type="ARBA" id="ARBA00023002"/>
    </source>
</evidence>
<evidence type="ECO:0000256" key="10">
    <source>
        <dbReference type="ARBA" id="ARBA00023136"/>
    </source>
</evidence>
<comment type="similarity">
    <text evidence="3">Belongs to the cytochrome c oxidase IV family.</text>
</comment>
<dbReference type="GO" id="GO:0045277">
    <property type="term" value="C:respiratory chain complex IV"/>
    <property type="evidence" value="ECO:0007669"/>
    <property type="project" value="InterPro"/>
</dbReference>
<comment type="subcellular location">
    <subcellularLocation>
        <location evidence="1">Mitochondrion inner membrane</location>
        <topology evidence="1">Single-pass membrane protein</topology>
    </subcellularLocation>
</comment>
<dbReference type="Pfam" id="PF02936">
    <property type="entry name" value="COX4"/>
    <property type="match status" value="1"/>
</dbReference>
<protein>
    <recommendedName>
        <fullName evidence="14">Cytochrome c oxidase subunit IV</fullName>
    </recommendedName>
</protein>
<proteinExistence type="inferred from homology"/>
<evidence type="ECO:0000256" key="3">
    <source>
        <dbReference type="ARBA" id="ARBA00008135"/>
    </source>
</evidence>
<evidence type="ECO:0000313" key="13">
    <source>
        <dbReference type="Proteomes" id="UP000717515"/>
    </source>
</evidence>
<evidence type="ECO:0000256" key="5">
    <source>
        <dbReference type="ARBA" id="ARBA00022792"/>
    </source>
</evidence>
<evidence type="ECO:0000256" key="9">
    <source>
        <dbReference type="ARBA" id="ARBA00023128"/>
    </source>
</evidence>
<dbReference type="GO" id="GO:0016491">
    <property type="term" value="F:oxidoreductase activity"/>
    <property type="evidence" value="ECO:0007669"/>
    <property type="project" value="UniProtKB-KW"/>
</dbReference>
<dbReference type="InterPro" id="IPR036639">
    <property type="entry name" value="Cyt_c_oxidase_su4_sf"/>
</dbReference>
<comment type="caution">
    <text evidence="12">The sequence shown here is derived from an EMBL/GenBank/DDBJ whole genome shotgun (WGS) entry which is preliminary data.</text>
</comment>
<dbReference type="Gene3D" id="1.10.442.10">
    <property type="entry name" value="Cytochrome c oxidase subunit IV"/>
    <property type="match status" value="1"/>
</dbReference>
<dbReference type="EMBL" id="JAIFTL010000303">
    <property type="protein sequence ID" value="KAG9320319.1"/>
    <property type="molecule type" value="Genomic_DNA"/>
</dbReference>
<evidence type="ECO:0000256" key="4">
    <source>
        <dbReference type="ARBA" id="ARBA00022692"/>
    </source>
</evidence>
<dbReference type="InterPro" id="IPR004203">
    <property type="entry name" value="Cyt_c_oxidase_su4_fam"/>
</dbReference>
<keyword evidence="6" id="KW-0809">Transit peptide</keyword>
<sequence length="169" mass="18560">MIRTLTRPVVRLAQRRCASTASTIPTTTTTTVSEIPLANLELRWKTMSSQDKASVTKHLEQLQAGDWTKMTLEQKKAAYWVAFGPHGARTPLTGPNHGLKVFAGTAGMVGVSTAIFFWMMSKGSEKPITTTKEWQEASNEYARANKINPLSGVSSENYKGSGFIHISKD</sequence>